<dbReference type="Proteomes" id="UP000004221">
    <property type="component" value="Unassembled WGS sequence"/>
</dbReference>
<keyword evidence="3" id="KW-1185">Reference proteome</keyword>
<dbReference type="PANTHER" id="PTHR35792:SF1">
    <property type="entry name" value="SLL0268 PROTEIN"/>
    <property type="match status" value="1"/>
</dbReference>
<feature type="compositionally biased region" description="Basic and acidic residues" evidence="1">
    <location>
        <begin position="84"/>
        <end position="97"/>
    </location>
</feature>
<evidence type="ECO:0008006" key="4">
    <source>
        <dbReference type="Google" id="ProtNLM"/>
    </source>
</evidence>
<evidence type="ECO:0000313" key="3">
    <source>
        <dbReference type="Proteomes" id="UP000004221"/>
    </source>
</evidence>
<organism evidence="2 3">
    <name type="scientific">Nitrolancea hollandica Lb</name>
    <dbReference type="NCBI Taxonomy" id="1129897"/>
    <lineage>
        <taxon>Bacteria</taxon>
        <taxon>Pseudomonadati</taxon>
        <taxon>Thermomicrobiota</taxon>
        <taxon>Thermomicrobia</taxon>
        <taxon>Sphaerobacterales</taxon>
        <taxon>Sphaerobacterineae</taxon>
        <taxon>Sphaerobacteraceae</taxon>
        <taxon>Nitrolancea</taxon>
    </lineage>
</organism>
<gene>
    <name evidence="2" type="ORF">NITHO_3210003</name>
</gene>
<reference evidence="2 3" key="1">
    <citation type="journal article" date="2012" name="ISME J.">
        <title>Nitrification expanded: discovery, physiology and genomics of a nitrite-oxidizing bacterium from the phylum Chloroflexi.</title>
        <authorList>
            <person name="Sorokin D.Y."/>
            <person name="Lucker S."/>
            <person name="Vejmelkova D."/>
            <person name="Kostrikina N.A."/>
            <person name="Kleerebezem R."/>
            <person name="Rijpstra W.I."/>
            <person name="Damste J.S."/>
            <person name="Le Paslier D."/>
            <person name="Muyzer G."/>
            <person name="Wagner M."/>
            <person name="van Loosdrecht M.C."/>
            <person name="Daims H."/>
        </authorList>
    </citation>
    <scope>NUCLEOTIDE SEQUENCE [LARGE SCALE GENOMIC DNA]</scope>
    <source>
        <strain evidence="3">none</strain>
    </source>
</reference>
<proteinExistence type="predicted"/>
<dbReference type="AlphaFoldDB" id="I4EHN3"/>
<feature type="compositionally biased region" description="Polar residues" evidence="1">
    <location>
        <begin position="141"/>
        <end position="161"/>
    </location>
</feature>
<comment type="caution">
    <text evidence="2">The sequence shown here is derived from an EMBL/GenBank/DDBJ whole genome shotgun (WGS) entry which is preliminary data.</text>
</comment>
<sequence>MGTNQHRGAFLFGMLAGAVAGAAVTLLRTPVSGRELRGRIRRKAEQIVPGGKLPSVSPELRERIRDTGAQIREQATSATAGIQDRSREALTAGREKATSAGTRVQSRSREAFATGREKAGTATATVTQRVQQIKKSKMPETDSSGMPTRQFNGLSAPQNNEITDRTVRSPGDG</sequence>
<accession>I4EHN3</accession>
<feature type="region of interest" description="Disordered" evidence="1">
    <location>
        <begin position="129"/>
        <end position="173"/>
    </location>
</feature>
<evidence type="ECO:0000256" key="1">
    <source>
        <dbReference type="SAM" id="MobiDB-lite"/>
    </source>
</evidence>
<dbReference type="InterPro" id="IPR052928">
    <property type="entry name" value="Desiccation-related_membrane"/>
</dbReference>
<feature type="region of interest" description="Disordered" evidence="1">
    <location>
        <begin position="74"/>
        <end position="104"/>
    </location>
</feature>
<evidence type="ECO:0000313" key="2">
    <source>
        <dbReference type="EMBL" id="CCF84195.1"/>
    </source>
</evidence>
<dbReference type="PANTHER" id="PTHR35792">
    <property type="entry name" value="GENERAL STRESS PROTEIN"/>
    <property type="match status" value="1"/>
</dbReference>
<protein>
    <recommendedName>
        <fullName evidence="4">YtxH domain-containing protein</fullName>
    </recommendedName>
</protein>
<dbReference type="EMBL" id="CAGS01000248">
    <property type="protein sequence ID" value="CCF84195.1"/>
    <property type="molecule type" value="Genomic_DNA"/>
</dbReference>
<dbReference type="RefSeq" id="WP_008478180.1">
    <property type="nucleotide sequence ID" value="NZ_CAGS01000248.1"/>
</dbReference>
<name>I4EHN3_9BACT</name>